<evidence type="ECO:0000313" key="3">
    <source>
        <dbReference type="Proteomes" id="UP001287286"/>
    </source>
</evidence>
<evidence type="ECO:0000256" key="1">
    <source>
        <dbReference type="SAM" id="MobiDB-lite"/>
    </source>
</evidence>
<reference evidence="2 3" key="1">
    <citation type="journal article" date="2024" name="Microbiol. Resour. Announc.">
        <title>Genome annotations for the ascomycete fungi Trichoderma harzianum, Trichoderma aggressivum, and Purpureocillium lilacinum.</title>
        <authorList>
            <person name="Beijen E.P.W."/>
            <person name="Ohm R.A."/>
        </authorList>
    </citation>
    <scope>NUCLEOTIDE SEQUENCE [LARGE SCALE GENOMIC DNA]</scope>
    <source>
        <strain evidence="2 3">CBS 150709</strain>
    </source>
</reference>
<comment type="caution">
    <text evidence="2">The sequence shown here is derived from an EMBL/GenBank/DDBJ whole genome shotgun (WGS) entry which is preliminary data.</text>
</comment>
<feature type="region of interest" description="Disordered" evidence="1">
    <location>
        <begin position="1"/>
        <end position="65"/>
    </location>
</feature>
<name>A0ABR0BV61_PURLI</name>
<proteinExistence type="predicted"/>
<keyword evidence="3" id="KW-1185">Reference proteome</keyword>
<organism evidence="2 3">
    <name type="scientific">Purpureocillium lilacinum</name>
    <name type="common">Paecilomyces lilacinus</name>
    <dbReference type="NCBI Taxonomy" id="33203"/>
    <lineage>
        <taxon>Eukaryota</taxon>
        <taxon>Fungi</taxon>
        <taxon>Dikarya</taxon>
        <taxon>Ascomycota</taxon>
        <taxon>Pezizomycotina</taxon>
        <taxon>Sordariomycetes</taxon>
        <taxon>Hypocreomycetidae</taxon>
        <taxon>Hypocreales</taxon>
        <taxon>Ophiocordycipitaceae</taxon>
        <taxon>Purpureocillium</taxon>
    </lineage>
</organism>
<dbReference type="EMBL" id="JAWRVI010000029">
    <property type="protein sequence ID" value="KAK4087870.1"/>
    <property type="molecule type" value="Genomic_DNA"/>
</dbReference>
<evidence type="ECO:0000313" key="2">
    <source>
        <dbReference type="EMBL" id="KAK4087870.1"/>
    </source>
</evidence>
<dbReference type="Proteomes" id="UP001287286">
    <property type="component" value="Unassembled WGS sequence"/>
</dbReference>
<protein>
    <submittedName>
        <fullName evidence="2">Uncharacterized protein</fullName>
    </submittedName>
</protein>
<sequence>MTRAGRSAHERPSDIISRPARSGGVRPLAESWPRDQPDGICANDDGFDDLAGGIQWDRGREGGTVSAPNFAVAPGEAIPPSNVQGTMQGTVRSVLCTSGDARSAGGQWTTAPALTRRRYNALLTVTPGPDATAPDQRAACP</sequence>
<gene>
    <name evidence="2" type="ORF">Purlil1_7927</name>
</gene>
<accession>A0ABR0BV61</accession>